<sequence length="331" mass="32404">MPSQNRKLITVLVALPLAVTFILWAFAWPAARTGPHDLPIGVAGPAEATAPVTAALQARDGAFDVHSYPDAAAAITAIESRDIYGALVPGPDGAELLTASAAGASVAQLLEQVAAQGLPEGAALTVTDVVPAPASDPRGAVFGVSVLPMAMAGIALGALVTLLRLRGRYALAALAGTAAAVGTAGALIGHSWLGAMAGDWWTVAGALALLTLAGGATVAALAALLGPRGIGLGAVLLMMLGNPWSGATSAPEMLPAPVGTLGQLLPTGAGSTLLRGVSFFDGAGTAFPLAVLTCWAVAGLATVAVVHHRRPAPTRPAGGPPAGAAAPAVAV</sequence>
<reference evidence="4" key="1">
    <citation type="submission" date="2016-10" db="EMBL/GenBank/DDBJ databases">
        <authorList>
            <person name="Varghese N."/>
            <person name="Submissions S."/>
        </authorList>
    </citation>
    <scope>NUCLEOTIDE SEQUENCE [LARGE SCALE GENOMIC DNA]</scope>
    <source>
        <strain evidence="4">CGMCC 4.7047</strain>
    </source>
</reference>
<keyword evidence="2" id="KW-1133">Transmembrane helix</keyword>
<name>A0A1I6V9N8_9ACTN</name>
<proteinExistence type="predicted"/>
<evidence type="ECO:0000256" key="2">
    <source>
        <dbReference type="SAM" id="Phobius"/>
    </source>
</evidence>
<organism evidence="3 4">
    <name type="scientific">Streptomyces harbinensis</name>
    <dbReference type="NCBI Taxonomy" id="1176198"/>
    <lineage>
        <taxon>Bacteria</taxon>
        <taxon>Bacillati</taxon>
        <taxon>Actinomycetota</taxon>
        <taxon>Actinomycetes</taxon>
        <taxon>Kitasatosporales</taxon>
        <taxon>Streptomycetaceae</taxon>
        <taxon>Streptomyces</taxon>
    </lineage>
</organism>
<accession>A0A1I6V9N8</accession>
<feature type="region of interest" description="Disordered" evidence="1">
    <location>
        <begin position="311"/>
        <end position="331"/>
    </location>
</feature>
<dbReference type="Proteomes" id="UP000198873">
    <property type="component" value="Unassembled WGS sequence"/>
</dbReference>
<dbReference type="RefSeq" id="WP_093843909.1">
    <property type="nucleotide sequence ID" value="NZ_CP054938.1"/>
</dbReference>
<dbReference type="AlphaFoldDB" id="A0A1I6V9N8"/>
<feature type="transmembrane region" description="Helical" evidence="2">
    <location>
        <begin position="169"/>
        <end position="188"/>
    </location>
</feature>
<evidence type="ECO:0000256" key="1">
    <source>
        <dbReference type="SAM" id="MobiDB-lite"/>
    </source>
</evidence>
<gene>
    <name evidence="3" type="ORF">SAMN05444716_107218</name>
</gene>
<protein>
    <submittedName>
        <fullName evidence="3">Uncharacterized protein</fullName>
    </submittedName>
</protein>
<feature type="transmembrane region" description="Helical" evidence="2">
    <location>
        <begin position="229"/>
        <end position="247"/>
    </location>
</feature>
<feature type="transmembrane region" description="Helical" evidence="2">
    <location>
        <begin position="140"/>
        <end position="162"/>
    </location>
</feature>
<dbReference type="EMBL" id="FPAB01000007">
    <property type="protein sequence ID" value="SFT10345.1"/>
    <property type="molecule type" value="Genomic_DNA"/>
</dbReference>
<keyword evidence="2" id="KW-0812">Transmembrane</keyword>
<feature type="transmembrane region" description="Helical" evidence="2">
    <location>
        <begin position="200"/>
        <end position="222"/>
    </location>
</feature>
<feature type="compositionally biased region" description="Low complexity" evidence="1">
    <location>
        <begin position="322"/>
        <end position="331"/>
    </location>
</feature>
<evidence type="ECO:0000313" key="4">
    <source>
        <dbReference type="Proteomes" id="UP000198873"/>
    </source>
</evidence>
<keyword evidence="2" id="KW-0472">Membrane</keyword>
<dbReference type="STRING" id="1176198.SAMN05444716_107218"/>
<keyword evidence="4" id="KW-1185">Reference proteome</keyword>
<feature type="transmembrane region" description="Helical" evidence="2">
    <location>
        <begin position="286"/>
        <end position="306"/>
    </location>
</feature>
<evidence type="ECO:0000313" key="3">
    <source>
        <dbReference type="EMBL" id="SFT10345.1"/>
    </source>
</evidence>